<sequence length="99" mass="11292">MNPDQSTADGDEKDQNDLCDRSPSPTPTQRIKNIKKTSRDKKSHNNVSHYTLHPKPKMEIGRYPNMGFCNSPDVTRTKVDRENGCIIVDMEKLNTLAYI</sequence>
<evidence type="ECO:0000313" key="3">
    <source>
        <dbReference type="Proteomes" id="UP000710849"/>
    </source>
</evidence>
<reference evidence="2 3" key="1">
    <citation type="journal article" date="2020" name="Genome Biol. Evol.">
        <title>Comparative genomics of Sclerotiniaceae.</title>
        <authorList>
            <person name="Valero Jimenez C.A."/>
            <person name="Steentjes M."/>
            <person name="Scholten O.E."/>
            <person name="Van Kan J.A.L."/>
        </authorList>
    </citation>
    <scope>NUCLEOTIDE SEQUENCE [LARGE SCALE GENOMIC DNA]</scope>
    <source>
        <strain evidence="2 3">MUCL 94</strain>
    </source>
</reference>
<comment type="caution">
    <text evidence="2">The sequence shown here is derived from an EMBL/GenBank/DDBJ whole genome shotgun (WGS) entry which is preliminary data.</text>
</comment>
<dbReference type="AlphaFoldDB" id="A0A9P5IVT7"/>
<dbReference type="EMBL" id="RCSW01000004">
    <property type="protein sequence ID" value="KAF7950742.1"/>
    <property type="molecule type" value="Genomic_DNA"/>
</dbReference>
<accession>A0A9P5IVT7</accession>
<gene>
    <name evidence="2" type="ORF">EAE97_002294</name>
</gene>
<protein>
    <submittedName>
        <fullName evidence="2">Uncharacterized protein</fullName>
    </submittedName>
</protein>
<feature type="compositionally biased region" description="Basic residues" evidence="1">
    <location>
        <begin position="32"/>
        <end position="44"/>
    </location>
</feature>
<feature type="region of interest" description="Disordered" evidence="1">
    <location>
        <begin position="1"/>
        <end position="60"/>
    </location>
</feature>
<dbReference type="Proteomes" id="UP000710849">
    <property type="component" value="Unassembled WGS sequence"/>
</dbReference>
<name>A0A9P5IVT7_9HELO</name>
<evidence type="ECO:0000256" key="1">
    <source>
        <dbReference type="SAM" id="MobiDB-lite"/>
    </source>
</evidence>
<dbReference type="RefSeq" id="XP_038736011.1">
    <property type="nucleotide sequence ID" value="XM_038872805.1"/>
</dbReference>
<keyword evidence="3" id="KW-1185">Reference proteome</keyword>
<dbReference type="GeneID" id="62145883"/>
<evidence type="ECO:0000313" key="2">
    <source>
        <dbReference type="EMBL" id="KAF7950742.1"/>
    </source>
</evidence>
<proteinExistence type="predicted"/>
<organism evidence="2 3">
    <name type="scientific">Botrytis byssoidea</name>
    <dbReference type="NCBI Taxonomy" id="139641"/>
    <lineage>
        <taxon>Eukaryota</taxon>
        <taxon>Fungi</taxon>
        <taxon>Dikarya</taxon>
        <taxon>Ascomycota</taxon>
        <taxon>Pezizomycotina</taxon>
        <taxon>Leotiomycetes</taxon>
        <taxon>Helotiales</taxon>
        <taxon>Sclerotiniaceae</taxon>
        <taxon>Botrytis</taxon>
    </lineage>
</organism>